<dbReference type="EMBL" id="KQ249048">
    <property type="protein sequence ID" value="KNC71319.1"/>
    <property type="molecule type" value="Genomic_DNA"/>
</dbReference>
<keyword evidence="3" id="KW-1185">Reference proteome</keyword>
<dbReference type="Pfam" id="PF26557">
    <property type="entry name" value="Cullin_AB"/>
    <property type="match status" value="1"/>
</dbReference>
<sequence>MQDVLEPFKTNYCTKNKGRILTWLPIMGQCIMRANFKQVRISMFKRVSGVLHV</sequence>
<evidence type="ECO:0000313" key="2">
    <source>
        <dbReference type="EMBL" id="KNC71319.1"/>
    </source>
</evidence>
<dbReference type="Proteomes" id="UP000054560">
    <property type="component" value="Unassembled WGS sequence"/>
</dbReference>
<name>A0A0L0F3Y7_9EUKA</name>
<dbReference type="Gene3D" id="4.10.1030.10">
    <property type="entry name" value="Ring Box Chain A, domain 5"/>
    <property type="match status" value="1"/>
</dbReference>
<organism evidence="2 3">
    <name type="scientific">Sphaeroforma arctica JP610</name>
    <dbReference type="NCBI Taxonomy" id="667725"/>
    <lineage>
        <taxon>Eukaryota</taxon>
        <taxon>Ichthyosporea</taxon>
        <taxon>Ichthyophonida</taxon>
        <taxon>Sphaeroforma</taxon>
    </lineage>
</organism>
<proteinExistence type="predicted"/>
<protein>
    <recommendedName>
        <fullName evidence="1">Cullin-like alpha+beta domain-containing protein</fullName>
    </recommendedName>
</protein>
<reference evidence="2 3" key="1">
    <citation type="submission" date="2011-02" db="EMBL/GenBank/DDBJ databases">
        <title>The Genome Sequence of Sphaeroforma arctica JP610.</title>
        <authorList>
            <consortium name="The Broad Institute Genome Sequencing Platform"/>
            <person name="Russ C."/>
            <person name="Cuomo C."/>
            <person name="Young S.K."/>
            <person name="Zeng Q."/>
            <person name="Gargeya S."/>
            <person name="Alvarado L."/>
            <person name="Berlin A."/>
            <person name="Chapman S.B."/>
            <person name="Chen Z."/>
            <person name="Freedman E."/>
            <person name="Gellesch M."/>
            <person name="Goldberg J."/>
            <person name="Griggs A."/>
            <person name="Gujja S."/>
            <person name="Heilman E."/>
            <person name="Heiman D."/>
            <person name="Howarth C."/>
            <person name="Mehta T."/>
            <person name="Neiman D."/>
            <person name="Pearson M."/>
            <person name="Roberts A."/>
            <person name="Saif S."/>
            <person name="Shea T."/>
            <person name="Shenoy N."/>
            <person name="Sisk P."/>
            <person name="Stolte C."/>
            <person name="Sykes S."/>
            <person name="White J."/>
            <person name="Yandava C."/>
            <person name="Burger G."/>
            <person name="Gray M.W."/>
            <person name="Holland P.W.H."/>
            <person name="King N."/>
            <person name="Lang F.B.F."/>
            <person name="Roger A.J."/>
            <person name="Ruiz-Trillo I."/>
            <person name="Haas B."/>
            <person name="Nusbaum C."/>
            <person name="Birren B."/>
        </authorList>
    </citation>
    <scope>NUCLEOTIDE SEQUENCE [LARGE SCALE GENOMIC DNA]</scope>
    <source>
        <strain evidence="2 3">JP610</strain>
    </source>
</reference>
<accession>A0A0L0F3Y7</accession>
<evidence type="ECO:0000313" key="3">
    <source>
        <dbReference type="Proteomes" id="UP000054560"/>
    </source>
</evidence>
<dbReference type="GeneID" id="25916649"/>
<dbReference type="InterPro" id="IPR059120">
    <property type="entry name" value="Cullin-like_AB"/>
</dbReference>
<dbReference type="SUPFAM" id="SSF75632">
    <property type="entry name" value="Cullin homology domain"/>
    <property type="match status" value="1"/>
</dbReference>
<gene>
    <name evidence="2" type="ORF">SARC_16145</name>
</gene>
<dbReference type="InterPro" id="IPR036317">
    <property type="entry name" value="Cullin_homology_sf"/>
</dbReference>
<dbReference type="RefSeq" id="XP_014145221.1">
    <property type="nucleotide sequence ID" value="XM_014289746.1"/>
</dbReference>
<dbReference type="AlphaFoldDB" id="A0A0L0F3Y7"/>
<evidence type="ECO:0000259" key="1">
    <source>
        <dbReference type="Pfam" id="PF26557"/>
    </source>
</evidence>
<feature type="domain" description="Cullin-like alpha+beta" evidence="1">
    <location>
        <begin position="1"/>
        <end position="39"/>
    </location>
</feature>